<proteinExistence type="predicted"/>
<dbReference type="InterPro" id="IPR032675">
    <property type="entry name" value="LRR_dom_sf"/>
</dbReference>
<accession>A0A5C3QJP1</accession>
<evidence type="ECO:0000313" key="2">
    <source>
        <dbReference type="Proteomes" id="UP000305067"/>
    </source>
</evidence>
<reference evidence="1 2" key="1">
    <citation type="journal article" date="2019" name="Nat. Ecol. Evol.">
        <title>Megaphylogeny resolves global patterns of mushroom evolution.</title>
        <authorList>
            <person name="Varga T."/>
            <person name="Krizsan K."/>
            <person name="Foldi C."/>
            <person name="Dima B."/>
            <person name="Sanchez-Garcia M."/>
            <person name="Sanchez-Ramirez S."/>
            <person name="Szollosi G.J."/>
            <person name="Szarkandi J.G."/>
            <person name="Papp V."/>
            <person name="Albert L."/>
            <person name="Andreopoulos W."/>
            <person name="Angelini C."/>
            <person name="Antonin V."/>
            <person name="Barry K.W."/>
            <person name="Bougher N.L."/>
            <person name="Buchanan P."/>
            <person name="Buyck B."/>
            <person name="Bense V."/>
            <person name="Catcheside P."/>
            <person name="Chovatia M."/>
            <person name="Cooper J."/>
            <person name="Damon W."/>
            <person name="Desjardin D."/>
            <person name="Finy P."/>
            <person name="Geml J."/>
            <person name="Haridas S."/>
            <person name="Hughes K."/>
            <person name="Justo A."/>
            <person name="Karasinski D."/>
            <person name="Kautmanova I."/>
            <person name="Kiss B."/>
            <person name="Kocsube S."/>
            <person name="Kotiranta H."/>
            <person name="LaButti K.M."/>
            <person name="Lechner B.E."/>
            <person name="Liimatainen K."/>
            <person name="Lipzen A."/>
            <person name="Lukacs Z."/>
            <person name="Mihaltcheva S."/>
            <person name="Morgado L.N."/>
            <person name="Niskanen T."/>
            <person name="Noordeloos M.E."/>
            <person name="Ohm R.A."/>
            <person name="Ortiz-Santana B."/>
            <person name="Ovrebo C."/>
            <person name="Racz N."/>
            <person name="Riley R."/>
            <person name="Savchenko A."/>
            <person name="Shiryaev A."/>
            <person name="Soop K."/>
            <person name="Spirin V."/>
            <person name="Szebenyi C."/>
            <person name="Tomsovsky M."/>
            <person name="Tulloss R.E."/>
            <person name="Uehling J."/>
            <person name="Grigoriev I.V."/>
            <person name="Vagvolgyi C."/>
            <person name="Papp T."/>
            <person name="Martin F.M."/>
            <person name="Miettinen O."/>
            <person name="Hibbett D.S."/>
            <person name="Nagy L.G."/>
        </authorList>
    </citation>
    <scope>NUCLEOTIDE SEQUENCE [LARGE SCALE GENOMIC DNA]</scope>
    <source>
        <strain evidence="1 2">CBS 309.79</strain>
    </source>
</reference>
<sequence length="259" mass="28960">MSEGLSHNQQGLVDFLRRHSHIKELTFQRLDAFKQDEALVNDTWNASSKATLHWDHLTLSDIGSITMPNLRRLTLNINRFHGDDAVFKNISQFIQQSSSQLEFFSCEGAYLHHDEILVLVKALGVTAALPTMLRELHICTKTITGVLLTQLHEICSHLESLAIRMTAGLFDSGFLTAPRQELPTGNAASWCNMKFIRPLSTAGPGEPPKLAYEEKLKGGRVVQNVSALDVRMHEAEWMSLDHLLALVQQHCSKCCPAHA</sequence>
<dbReference type="AlphaFoldDB" id="A0A5C3QJP1"/>
<name>A0A5C3QJP1_9AGAR</name>
<dbReference type="Gene3D" id="3.80.10.10">
    <property type="entry name" value="Ribonuclease Inhibitor"/>
    <property type="match status" value="1"/>
</dbReference>
<protein>
    <submittedName>
        <fullName evidence="1">Uncharacterized protein</fullName>
    </submittedName>
</protein>
<keyword evidence="2" id="KW-1185">Reference proteome</keyword>
<evidence type="ECO:0000313" key="1">
    <source>
        <dbReference type="EMBL" id="TFL00691.1"/>
    </source>
</evidence>
<gene>
    <name evidence="1" type="ORF">BDV98DRAFT_109239</name>
</gene>
<dbReference type="SUPFAM" id="SSF52047">
    <property type="entry name" value="RNI-like"/>
    <property type="match status" value="1"/>
</dbReference>
<dbReference type="Proteomes" id="UP000305067">
    <property type="component" value="Unassembled WGS sequence"/>
</dbReference>
<dbReference type="EMBL" id="ML178828">
    <property type="protein sequence ID" value="TFL00691.1"/>
    <property type="molecule type" value="Genomic_DNA"/>
</dbReference>
<organism evidence="1 2">
    <name type="scientific">Pterulicium gracile</name>
    <dbReference type="NCBI Taxonomy" id="1884261"/>
    <lineage>
        <taxon>Eukaryota</taxon>
        <taxon>Fungi</taxon>
        <taxon>Dikarya</taxon>
        <taxon>Basidiomycota</taxon>
        <taxon>Agaricomycotina</taxon>
        <taxon>Agaricomycetes</taxon>
        <taxon>Agaricomycetidae</taxon>
        <taxon>Agaricales</taxon>
        <taxon>Pleurotineae</taxon>
        <taxon>Pterulaceae</taxon>
        <taxon>Pterulicium</taxon>
    </lineage>
</organism>